<gene>
    <name evidence="11" type="ORF">ALSL_0722</name>
</gene>
<dbReference type="Proteomes" id="UP000270530">
    <property type="component" value="Chromosome"/>
</dbReference>
<dbReference type="KEGG" id="rbd:ALSL_0722"/>
<feature type="transmembrane region" description="Helical" evidence="10">
    <location>
        <begin position="73"/>
        <end position="96"/>
    </location>
</feature>
<dbReference type="PANTHER" id="PTHR30065">
    <property type="entry name" value="FLAGELLAR BIOSYNTHETIC PROTEIN FLIR"/>
    <property type="match status" value="1"/>
</dbReference>
<evidence type="ECO:0000256" key="9">
    <source>
        <dbReference type="NCBIfam" id="TIGR01400"/>
    </source>
</evidence>
<dbReference type="OrthoDB" id="9797790at2"/>
<feature type="transmembrane region" description="Helical" evidence="10">
    <location>
        <begin position="135"/>
        <end position="155"/>
    </location>
</feature>
<keyword evidence="12" id="KW-1185">Reference proteome</keyword>
<keyword evidence="11" id="KW-0966">Cell projection</keyword>
<reference evidence="12" key="1">
    <citation type="submission" date="2018-04" db="EMBL/GenBank/DDBJ databases">
        <authorList>
            <person name="Watanabe M."/>
            <person name="Kojima H."/>
        </authorList>
    </citation>
    <scope>NUCLEOTIDE SEQUENCE [LARGE SCALE GENOMIC DNA]</scope>
    <source>
        <strain evidence="12">Dysh456</strain>
    </source>
</reference>
<evidence type="ECO:0000256" key="7">
    <source>
        <dbReference type="ARBA" id="ARBA00023136"/>
    </source>
</evidence>
<comment type="function">
    <text evidence="1 10">Role in flagellar biosynthesis.</text>
</comment>
<keyword evidence="11" id="KW-0969">Cilium</keyword>
<name>A0A2Z6E495_9GAMM</name>
<evidence type="ECO:0000256" key="6">
    <source>
        <dbReference type="ARBA" id="ARBA00022989"/>
    </source>
</evidence>
<sequence>MPATPLVLDPASWQPWLGRLLWTLARVSGLCLTAPVLGATVIPATIRAALVLLLTGVLVPLMPGSALEPFSAAGVAAFVGQLLQGALLGFVLRLVFEAVAFGGQLIAQSMNLGFAETINPGAGGSTPVLGQFHTALVTLLFLALDGHLALIGLLAESLRTLPPGSALDGADGLHAVVLFGGELFAGAVRVALPAMIALLVVNAGFAAISRAAPAMNLFAVGFPITLTLGLVVLLLALRGLPGAFTALQETAWTLLRRLAGVVP</sequence>
<protein>
    <recommendedName>
        <fullName evidence="3 9">Flagellar biosynthetic protein FliR</fullName>
    </recommendedName>
</protein>
<dbReference type="RefSeq" id="WP_126536499.1">
    <property type="nucleotide sequence ID" value="NZ_AP018560.1"/>
</dbReference>
<dbReference type="PRINTS" id="PR00953">
    <property type="entry name" value="TYPE3IMRPROT"/>
</dbReference>
<dbReference type="GO" id="GO:0044780">
    <property type="term" value="P:bacterial-type flagellum assembly"/>
    <property type="evidence" value="ECO:0007669"/>
    <property type="project" value="UniProtKB-UniRule"/>
</dbReference>
<evidence type="ECO:0000256" key="2">
    <source>
        <dbReference type="ARBA" id="ARBA00009772"/>
    </source>
</evidence>
<dbReference type="Pfam" id="PF01311">
    <property type="entry name" value="Bac_export_1"/>
    <property type="match status" value="1"/>
</dbReference>
<evidence type="ECO:0000256" key="1">
    <source>
        <dbReference type="ARBA" id="ARBA00002578"/>
    </source>
</evidence>
<proteinExistence type="inferred from homology"/>
<dbReference type="GO" id="GO:0009425">
    <property type="term" value="C:bacterial-type flagellum basal body"/>
    <property type="evidence" value="ECO:0007669"/>
    <property type="project" value="UniProtKB-SubCell"/>
</dbReference>
<dbReference type="PANTHER" id="PTHR30065:SF8">
    <property type="entry name" value="FLAGELLAR BIOSYNTHETIC PROTEIN FLIR"/>
    <property type="match status" value="1"/>
</dbReference>
<feature type="transmembrane region" description="Helical" evidence="10">
    <location>
        <begin position="49"/>
        <end position="67"/>
    </location>
</feature>
<reference evidence="12" key="2">
    <citation type="submission" date="2018-06" db="EMBL/GenBank/DDBJ databases">
        <title>Genome sequence of Rhodanobacteraceae bacterium strain Dysh456.</title>
        <authorList>
            <person name="Fukui M."/>
        </authorList>
    </citation>
    <scope>NUCLEOTIDE SEQUENCE [LARGE SCALE GENOMIC DNA]</scope>
    <source>
        <strain evidence="12">Dysh456</strain>
    </source>
</reference>
<evidence type="ECO:0000256" key="3">
    <source>
        <dbReference type="ARBA" id="ARBA00021717"/>
    </source>
</evidence>
<evidence type="ECO:0000256" key="5">
    <source>
        <dbReference type="ARBA" id="ARBA00022692"/>
    </source>
</evidence>
<comment type="similarity">
    <text evidence="2 10">Belongs to the FliR/MopE/SpaR family.</text>
</comment>
<keyword evidence="5 10" id="KW-0812">Transmembrane</keyword>
<dbReference type="GO" id="GO:0005886">
    <property type="term" value="C:plasma membrane"/>
    <property type="evidence" value="ECO:0007669"/>
    <property type="project" value="UniProtKB-SubCell"/>
</dbReference>
<keyword evidence="8 10" id="KW-0975">Bacterial flagellum</keyword>
<accession>A0A2Z6E495</accession>
<feature type="transmembrane region" description="Helical" evidence="10">
    <location>
        <begin position="20"/>
        <end position="42"/>
    </location>
</feature>
<dbReference type="EMBL" id="AP018560">
    <property type="protein sequence ID" value="BBD79388.1"/>
    <property type="molecule type" value="Genomic_DNA"/>
</dbReference>
<dbReference type="AlphaFoldDB" id="A0A2Z6E495"/>
<evidence type="ECO:0000256" key="8">
    <source>
        <dbReference type="ARBA" id="ARBA00023143"/>
    </source>
</evidence>
<dbReference type="InterPro" id="IPR006303">
    <property type="entry name" value="FliR"/>
</dbReference>
<evidence type="ECO:0000256" key="4">
    <source>
        <dbReference type="ARBA" id="ARBA00022475"/>
    </source>
</evidence>
<evidence type="ECO:0000256" key="10">
    <source>
        <dbReference type="RuleBase" id="RU362071"/>
    </source>
</evidence>
<dbReference type="InterPro" id="IPR002010">
    <property type="entry name" value="T3SS_IM_R"/>
</dbReference>
<keyword evidence="6 10" id="KW-1133">Transmembrane helix</keyword>
<keyword evidence="4 10" id="KW-1003">Cell membrane</keyword>
<keyword evidence="7 10" id="KW-0472">Membrane</keyword>
<keyword evidence="11" id="KW-0282">Flagellum</keyword>
<evidence type="ECO:0000313" key="12">
    <source>
        <dbReference type="Proteomes" id="UP000270530"/>
    </source>
</evidence>
<comment type="subcellular location">
    <subcellularLocation>
        <location evidence="10">Cell membrane</location>
        <topology evidence="10">Multi-pass membrane protein</topology>
    </subcellularLocation>
    <subcellularLocation>
        <location evidence="10">Bacterial flagellum basal body</location>
    </subcellularLocation>
</comment>
<organism evidence="11 12">
    <name type="scientific">Aerosticca soli</name>
    <dbReference type="NCBI Taxonomy" id="2010829"/>
    <lineage>
        <taxon>Bacteria</taxon>
        <taxon>Pseudomonadati</taxon>
        <taxon>Pseudomonadota</taxon>
        <taxon>Gammaproteobacteria</taxon>
        <taxon>Lysobacterales</taxon>
        <taxon>Rhodanobacteraceae</taxon>
        <taxon>Aerosticca</taxon>
    </lineage>
</organism>
<dbReference type="NCBIfam" id="TIGR01400">
    <property type="entry name" value="fliR"/>
    <property type="match status" value="1"/>
</dbReference>
<feature type="transmembrane region" description="Helical" evidence="10">
    <location>
        <begin position="175"/>
        <end position="205"/>
    </location>
</feature>
<dbReference type="GO" id="GO:0006605">
    <property type="term" value="P:protein targeting"/>
    <property type="evidence" value="ECO:0007669"/>
    <property type="project" value="UniProtKB-UniRule"/>
</dbReference>
<feature type="transmembrane region" description="Helical" evidence="10">
    <location>
        <begin position="217"/>
        <end position="237"/>
    </location>
</feature>
<evidence type="ECO:0000313" key="11">
    <source>
        <dbReference type="EMBL" id="BBD79388.1"/>
    </source>
</evidence>